<evidence type="ECO:0000313" key="11">
    <source>
        <dbReference type="EMBL" id="MEK0184107.1"/>
    </source>
</evidence>
<evidence type="ECO:0000256" key="1">
    <source>
        <dbReference type="ARBA" id="ARBA00004651"/>
    </source>
</evidence>
<comment type="caution">
    <text evidence="11">The sequence shown here is derived from an EMBL/GenBank/DDBJ whole genome shotgun (WGS) entry which is preliminary data.</text>
</comment>
<keyword evidence="4 9" id="KW-0812">Transmembrane</keyword>
<dbReference type="EMBL" id="JBBLXS010000034">
    <property type="protein sequence ID" value="MEK0184107.1"/>
    <property type="molecule type" value="Genomic_DNA"/>
</dbReference>
<keyword evidence="3" id="KW-1003">Cell membrane</keyword>
<dbReference type="InterPro" id="IPR002898">
    <property type="entry name" value="MotA_ExbB_proton_chnl"/>
</dbReference>
<keyword evidence="12" id="KW-1185">Reference proteome</keyword>
<feature type="transmembrane region" description="Helical" evidence="9">
    <location>
        <begin position="6"/>
        <end position="27"/>
    </location>
</feature>
<evidence type="ECO:0000256" key="3">
    <source>
        <dbReference type="ARBA" id="ARBA00022475"/>
    </source>
</evidence>
<protein>
    <submittedName>
        <fullName evidence="11">MotA/TolQ/ExbB proton channel family protein</fullName>
    </submittedName>
</protein>
<comment type="similarity">
    <text evidence="8">Belongs to the exbB/tolQ family.</text>
</comment>
<reference evidence="11 12" key="1">
    <citation type="journal article" date="2020" name="Harmful Algae">
        <title>Molecular and morphological characterization of a novel dihydroanatoxin-a producing Microcoleus species (cyanobacteria) from the Russian River, California, USA.</title>
        <authorList>
            <person name="Conklin K.Y."/>
            <person name="Stancheva R."/>
            <person name="Otten T.G."/>
            <person name="Fadness R."/>
            <person name="Boyer G.L."/>
            <person name="Read B."/>
            <person name="Zhang X."/>
            <person name="Sheath R.G."/>
        </authorList>
    </citation>
    <scope>NUCLEOTIDE SEQUENCE [LARGE SCALE GENOMIC DNA]</scope>
    <source>
        <strain evidence="11 12">PTRS2</strain>
    </source>
</reference>
<accession>A0ABU8YIB0</accession>
<evidence type="ECO:0000256" key="6">
    <source>
        <dbReference type="ARBA" id="ARBA00022989"/>
    </source>
</evidence>
<dbReference type="Pfam" id="PF01618">
    <property type="entry name" value="MotA_ExbB"/>
    <property type="match status" value="1"/>
</dbReference>
<dbReference type="InterPro" id="IPR050790">
    <property type="entry name" value="ExbB/TolQ_transport"/>
</dbReference>
<keyword evidence="7 9" id="KW-0472">Membrane</keyword>
<sequence length="155" mass="16974">MLRLLISGGIVMVPLLGFSLLAATLILERLFFWWQILRRQDAIIRQFLNSYSRFPKSEVVKKNLIPCLQKNADLPVSRIFLAALQLNQPSVEDFSLALETTAHAELASLKRFHTVFETIISLAPLLGLLGTVLGLINSFAALKIGEVGGGSTAGV</sequence>
<dbReference type="PANTHER" id="PTHR30625:SF15">
    <property type="entry name" value="BIOPOLYMER TRANSPORT PROTEIN EXBB"/>
    <property type="match status" value="1"/>
</dbReference>
<evidence type="ECO:0000256" key="4">
    <source>
        <dbReference type="ARBA" id="ARBA00022692"/>
    </source>
</evidence>
<evidence type="ECO:0000256" key="7">
    <source>
        <dbReference type="ARBA" id="ARBA00023136"/>
    </source>
</evidence>
<keyword evidence="5 8" id="KW-0653">Protein transport</keyword>
<dbReference type="Proteomes" id="UP001384579">
    <property type="component" value="Unassembled WGS sequence"/>
</dbReference>
<evidence type="ECO:0000256" key="9">
    <source>
        <dbReference type="SAM" id="Phobius"/>
    </source>
</evidence>
<evidence type="ECO:0000313" key="12">
    <source>
        <dbReference type="Proteomes" id="UP001384579"/>
    </source>
</evidence>
<feature type="transmembrane region" description="Helical" evidence="9">
    <location>
        <begin position="119"/>
        <end position="142"/>
    </location>
</feature>
<evidence type="ECO:0000256" key="2">
    <source>
        <dbReference type="ARBA" id="ARBA00022448"/>
    </source>
</evidence>
<feature type="domain" description="MotA/TolQ/ExbB proton channel" evidence="10">
    <location>
        <begin position="73"/>
        <end position="144"/>
    </location>
</feature>
<evidence type="ECO:0000256" key="8">
    <source>
        <dbReference type="RuleBase" id="RU004057"/>
    </source>
</evidence>
<evidence type="ECO:0000256" key="5">
    <source>
        <dbReference type="ARBA" id="ARBA00022927"/>
    </source>
</evidence>
<dbReference type="PANTHER" id="PTHR30625">
    <property type="entry name" value="PROTEIN TOLQ"/>
    <property type="match status" value="1"/>
</dbReference>
<dbReference type="RefSeq" id="WP_340541244.1">
    <property type="nucleotide sequence ID" value="NZ_JBBLXS010000034.1"/>
</dbReference>
<feature type="non-terminal residue" evidence="11">
    <location>
        <position position="155"/>
    </location>
</feature>
<name>A0ABU8YIB0_9CYAN</name>
<comment type="subcellular location">
    <subcellularLocation>
        <location evidence="1">Cell membrane</location>
        <topology evidence="1">Multi-pass membrane protein</topology>
    </subcellularLocation>
    <subcellularLocation>
        <location evidence="8">Membrane</location>
        <topology evidence="8">Multi-pass membrane protein</topology>
    </subcellularLocation>
</comment>
<keyword evidence="6 9" id="KW-1133">Transmembrane helix</keyword>
<keyword evidence="2 8" id="KW-0813">Transport</keyword>
<proteinExistence type="inferred from homology"/>
<evidence type="ECO:0000259" key="10">
    <source>
        <dbReference type="Pfam" id="PF01618"/>
    </source>
</evidence>
<gene>
    <name evidence="11" type="ORF">WMG39_04500</name>
</gene>
<organism evidence="11 12">
    <name type="scientific">Microcoleus anatoxicus PTRS2</name>
    <dbReference type="NCBI Taxonomy" id="2705321"/>
    <lineage>
        <taxon>Bacteria</taxon>
        <taxon>Bacillati</taxon>
        <taxon>Cyanobacteriota</taxon>
        <taxon>Cyanophyceae</taxon>
        <taxon>Oscillatoriophycideae</taxon>
        <taxon>Oscillatoriales</taxon>
        <taxon>Microcoleaceae</taxon>
        <taxon>Microcoleus</taxon>
        <taxon>Microcoleus anatoxicus</taxon>
    </lineage>
</organism>